<dbReference type="Gene3D" id="3.40.50.150">
    <property type="entry name" value="Vaccinia Virus protein VP39"/>
    <property type="match status" value="1"/>
</dbReference>
<dbReference type="CDD" id="cd02440">
    <property type="entry name" value="AdoMet_MTases"/>
    <property type="match status" value="1"/>
</dbReference>
<dbReference type="GO" id="GO:0032259">
    <property type="term" value="P:methylation"/>
    <property type="evidence" value="ECO:0007669"/>
    <property type="project" value="UniProtKB-KW"/>
</dbReference>
<dbReference type="SUPFAM" id="SSF53335">
    <property type="entry name" value="S-adenosyl-L-methionine-dependent methyltransferases"/>
    <property type="match status" value="1"/>
</dbReference>
<dbReference type="RefSeq" id="WP_091857403.1">
    <property type="nucleotide sequence ID" value="NZ_FNBZ01000004.1"/>
</dbReference>
<reference evidence="3 4" key="1">
    <citation type="submission" date="2016-10" db="EMBL/GenBank/DDBJ databases">
        <authorList>
            <person name="Varghese N."/>
            <person name="Submissions S."/>
        </authorList>
    </citation>
    <scope>NUCLEOTIDE SEQUENCE [LARGE SCALE GENOMIC DNA]</scope>
    <source>
        <strain evidence="3 4">DSM 26672</strain>
    </source>
</reference>
<gene>
    <name evidence="3" type="ORF">SAMN05421844_104340</name>
</gene>
<evidence type="ECO:0000313" key="4">
    <source>
        <dbReference type="Proteomes" id="UP000199468"/>
    </source>
</evidence>
<dbReference type="PANTHER" id="PTHR43861">
    <property type="entry name" value="TRANS-ACONITATE 2-METHYLTRANSFERASE-RELATED"/>
    <property type="match status" value="1"/>
</dbReference>
<dbReference type="Pfam" id="PF13649">
    <property type="entry name" value="Methyltransf_25"/>
    <property type="match status" value="1"/>
</dbReference>
<evidence type="ECO:0000259" key="2">
    <source>
        <dbReference type="Pfam" id="PF13649"/>
    </source>
</evidence>
<organism evidence="3 4">
    <name type="scientific">Bosea robiniae</name>
    <dbReference type="NCBI Taxonomy" id="1036780"/>
    <lineage>
        <taxon>Bacteria</taxon>
        <taxon>Pseudomonadati</taxon>
        <taxon>Pseudomonadota</taxon>
        <taxon>Alphaproteobacteria</taxon>
        <taxon>Hyphomicrobiales</taxon>
        <taxon>Boseaceae</taxon>
        <taxon>Bosea</taxon>
    </lineage>
</organism>
<dbReference type="GO" id="GO:0008168">
    <property type="term" value="F:methyltransferase activity"/>
    <property type="evidence" value="ECO:0007669"/>
    <property type="project" value="UniProtKB-KW"/>
</dbReference>
<protein>
    <submittedName>
        <fullName evidence="3">Methyltransferase domain-containing protein</fullName>
    </submittedName>
</protein>
<feature type="domain" description="Methyltransferase" evidence="2">
    <location>
        <begin position="46"/>
        <end position="135"/>
    </location>
</feature>
<evidence type="ECO:0000256" key="1">
    <source>
        <dbReference type="ARBA" id="ARBA00022679"/>
    </source>
</evidence>
<keyword evidence="1" id="KW-0808">Transferase</keyword>
<dbReference type="InterPro" id="IPR029063">
    <property type="entry name" value="SAM-dependent_MTases_sf"/>
</dbReference>
<dbReference type="Proteomes" id="UP000199468">
    <property type="component" value="Unassembled WGS sequence"/>
</dbReference>
<sequence>MTSPADAIIDLYQRHAATYDGLRGKTLMEGPWLARFRDLLAPGATILDIGCGTGQPIARHFIEQGHAVTGVDSAPAMIALCRTRFPEGDWQVADMRRLALGRRFDGLIAWDSFFHLTPEDQRGMFKVFASHAAPGAALLFTSGPAHGEAIGSFEGEALYHGSLDPGEYRTLLAESGFAVIDHIAEDPSCGGHTIWLAAAA</sequence>
<name>A0ABY0P0H7_9HYPH</name>
<proteinExistence type="predicted"/>
<accession>A0ABY0P0H7</accession>
<keyword evidence="4" id="KW-1185">Reference proteome</keyword>
<dbReference type="InterPro" id="IPR041698">
    <property type="entry name" value="Methyltransf_25"/>
</dbReference>
<comment type="caution">
    <text evidence="3">The sequence shown here is derived from an EMBL/GenBank/DDBJ whole genome shotgun (WGS) entry which is preliminary data.</text>
</comment>
<evidence type="ECO:0000313" key="3">
    <source>
        <dbReference type="EMBL" id="SDG55727.1"/>
    </source>
</evidence>
<keyword evidence="3" id="KW-0489">Methyltransferase</keyword>
<dbReference type="EMBL" id="FNBZ01000004">
    <property type="protein sequence ID" value="SDG55727.1"/>
    <property type="molecule type" value="Genomic_DNA"/>
</dbReference>